<name>A0ABN8HPI3_9BACT</name>
<dbReference type="Proteomes" id="UP001295463">
    <property type="component" value="Chromosome"/>
</dbReference>
<proteinExistence type="predicted"/>
<keyword evidence="3" id="KW-1185">Reference proteome</keyword>
<dbReference type="CDD" id="cd00085">
    <property type="entry name" value="HNHc"/>
    <property type="match status" value="1"/>
</dbReference>
<keyword evidence="2" id="KW-0378">Hydrolase</keyword>
<organism evidence="2 3">
    <name type="scientific">Trichlorobacter ammonificans</name>
    <dbReference type="NCBI Taxonomy" id="2916410"/>
    <lineage>
        <taxon>Bacteria</taxon>
        <taxon>Pseudomonadati</taxon>
        <taxon>Thermodesulfobacteriota</taxon>
        <taxon>Desulfuromonadia</taxon>
        <taxon>Geobacterales</taxon>
        <taxon>Geobacteraceae</taxon>
        <taxon>Trichlorobacter</taxon>
    </lineage>
</organism>
<evidence type="ECO:0000313" key="2">
    <source>
        <dbReference type="EMBL" id="CAH2031882.1"/>
    </source>
</evidence>
<gene>
    <name evidence="2" type="ORF">GEAMG1_2047</name>
</gene>
<keyword evidence="2" id="KW-0255">Endonuclease</keyword>
<reference evidence="2 3" key="1">
    <citation type="submission" date="2022-03" db="EMBL/GenBank/DDBJ databases">
        <authorList>
            <person name="Koch H."/>
        </authorList>
    </citation>
    <scope>NUCLEOTIDE SEQUENCE [LARGE SCALE GENOMIC DNA]</scope>
    <source>
        <strain evidence="2 3">G1</strain>
    </source>
</reference>
<dbReference type="GO" id="GO:0004519">
    <property type="term" value="F:endonuclease activity"/>
    <property type="evidence" value="ECO:0007669"/>
    <property type="project" value="UniProtKB-KW"/>
</dbReference>
<dbReference type="PANTHER" id="PTHR33877">
    <property type="entry name" value="SLL1193 PROTEIN"/>
    <property type="match status" value="1"/>
</dbReference>
<dbReference type="Gene3D" id="1.10.30.50">
    <property type="match status" value="1"/>
</dbReference>
<dbReference type="Pfam" id="PF14279">
    <property type="entry name" value="HNH_5"/>
    <property type="match status" value="1"/>
</dbReference>
<sequence length="103" mass="12182">MDGFIIEVSEAEIKREREKSRELRKSRWWQNRLAQGRCHWCNGSFPPEELTMDHIVPVTRGGKASRNNVVPSCKECNSRKKYLLPMEWDDYLEQARQGQKDES</sequence>
<dbReference type="EMBL" id="OW150024">
    <property type="protein sequence ID" value="CAH2031882.1"/>
    <property type="molecule type" value="Genomic_DNA"/>
</dbReference>
<feature type="domain" description="HNH nuclease" evidence="1">
    <location>
        <begin position="27"/>
        <end position="78"/>
    </location>
</feature>
<dbReference type="InterPro" id="IPR029471">
    <property type="entry name" value="HNH_5"/>
</dbReference>
<evidence type="ECO:0000259" key="1">
    <source>
        <dbReference type="SMART" id="SM00507"/>
    </source>
</evidence>
<accession>A0ABN8HPI3</accession>
<dbReference type="RefSeq" id="WP_305732672.1">
    <property type="nucleotide sequence ID" value="NZ_OW150024.1"/>
</dbReference>
<dbReference type="PANTHER" id="PTHR33877:SF1">
    <property type="entry name" value="TYPE IV METHYL-DIRECTED RESTRICTION ENZYME ECOKMCRA"/>
    <property type="match status" value="1"/>
</dbReference>
<dbReference type="InterPro" id="IPR003615">
    <property type="entry name" value="HNH_nuc"/>
</dbReference>
<protein>
    <submittedName>
        <fullName evidence="2">HNH endonuclease</fullName>
    </submittedName>
</protein>
<evidence type="ECO:0000313" key="3">
    <source>
        <dbReference type="Proteomes" id="UP001295463"/>
    </source>
</evidence>
<dbReference type="InterPro" id="IPR052892">
    <property type="entry name" value="NA-targeting_endonuclease"/>
</dbReference>
<dbReference type="SMART" id="SM00507">
    <property type="entry name" value="HNHc"/>
    <property type="match status" value="1"/>
</dbReference>
<keyword evidence="2" id="KW-0540">Nuclease</keyword>